<dbReference type="EMBL" id="JABAFG010000023">
    <property type="protein sequence ID" value="NME29172.1"/>
    <property type="molecule type" value="Genomic_DNA"/>
</dbReference>
<feature type="domain" description="N-(5'phosphoribosyl) anthranilate isomerase (PRAI)" evidence="10">
    <location>
        <begin position="5"/>
        <end position="192"/>
    </location>
</feature>
<keyword evidence="8 9" id="KW-0413">Isomerase</keyword>
<evidence type="ECO:0000256" key="2">
    <source>
        <dbReference type="ARBA" id="ARBA00004664"/>
    </source>
</evidence>
<dbReference type="Proteomes" id="UP001605989">
    <property type="component" value="Unassembled WGS sequence"/>
</dbReference>
<dbReference type="EMBL" id="JBIEKR010000002">
    <property type="protein sequence ID" value="MFG6272109.1"/>
    <property type="molecule type" value="Genomic_DNA"/>
</dbReference>
<protein>
    <recommendedName>
        <fullName evidence="4 9">N-(5'-phosphoribosyl)anthranilate isomerase</fullName>
        <shortName evidence="9">PRAI</shortName>
        <ecNumber evidence="3 9">5.3.1.24</ecNumber>
    </recommendedName>
</protein>
<dbReference type="Proteomes" id="UP000591071">
    <property type="component" value="Unassembled WGS sequence"/>
</dbReference>
<keyword evidence="5 9" id="KW-0028">Amino-acid biosynthesis</keyword>
<keyword evidence="14" id="KW-1185">Reference proteome</keyword>
<evidence type="ECO:0000256" key="9">
    <source>
        <dbReference type="HAMAP-Rule" id="MF_00135"/>
    </source>
</evidence>
<dbReference type="SUPFAM" id="SSF51366">
    <property type="entry name" value="Ribulose-phoshate binding barrel"/>
    <property type="match status" value="1"/>
</dbReference>
<dbReference type="RefSeq" id="WP_113856349.1">
    <property type="nucleotide sequence ID" value="NZ_CP011940.1"/>
</dbReference>
<dbReference type="KEGG" id="mhw:ACT01_12530"/>
<reference evidence="12 13" key="1">
    <citation type="submission" date="2020-04" db="EMBL/GenBank/DDBJ databases">
        <authorList>
            <person name="Hitch T.C.A."/>
            <person name="Wylensek D."/>
            <person name="Clavel T."/>
        </authorList>
    </citation>
    <scope>NUCLEOTIDE SEQUENCE [LARGE SCALE GENOMIC DNA]</scope>
    <source>
        <strain evidence="12 13">Oil-RF-744-FAT-WT-6-1</strain>
    </source>
</reference>
<dbReference type="Pfam" id="PF00697">
    <property type="entry name" value="PRAI"/>
    <property type="match status" value="1"/>
</dbReference>
<evidence type="ECO:0000313" key="11">
    <source>
        <dbReference type="EMBL" id="MFG6272109.1"/>
    </source>
</evidence>
<keyword evidence="7 9" id="KW-0057">Aromatic amino acid biosynthesis</keyword>
<evidence type="ECO:0000256" key="1">
    <source>
        <dbReference type="ARBA" id="ARBA00001164"/>
    </source>
</evidence>
<accession>A0A848BTX9</accession>
<comment type="pathway">
    <text evidence="2 9">Amino-acid biosynthesis; L-tryptophan biosynthesis; L-tryptophan from chorismate: step 3/5.</text>
</comment>
<evidence type="ECO:0000259" key="10">
    <source>
        <dbReference type="Pfam" id="PF00697"/>
    </source>
</evidence>
<evidence type="ECO:0000256" key="8">
    <source>
        <dbReference type="ARBA" id="ARBA00023235"/>
    </source>
</evidence>
<evidence type="ECO:0000313" key="13">
    <source>
        <dbReference type="Proteomes" id="UP000591071"/>
    </source>
</evidence>
<dbReference type="UniPathway" id="UPA00035">
    <property type="reaction ID" value="UER00042"/>
</dbReference>
<comment type="catalytic activity">
    <reaction evidence="1 9">
        <text>N-(5-phospho-beta-D-ribosyl)anthranilate = 1-(2-carboxyphenylamino)-1-deoxy-D-ribulose 5-phosphate</text>
        <dbReference type="Rhea" id="RHEA:21540"/>
        <dbReference type="ChEBI" id="CHEBI:18277"/>
        <dbReference type="ChEBI" id="CHEBI:58613"/>
        <dbReference type="EC" id="5.3.1.24"/>
    </reaction>
</comment>
<dbReference type="AlphaFoldDB" id="A0A848BTX9"/>
<evidence type="ECO:0000313" key="12">
    <source>
        <dbReference type="EMBL" id="NME29172.1"/>
    </source>
</evidence>
<dbReference type="GO" id="GO:0000162">
    <property type="term" value="P:L-tryptophan biosynthetic process"/>
    <property type="evidence" value="ECO:0007669"/>
    <property type="project" value="UniProtKB-UniRule"/>
</dbReference>
<comment type="similarity">
    <text evidence="9">Belongs to the TrpF family.</text>
</comment>
<evidence type="ECO:0000256" key="7">
    <source>
        <dbReference type="ARBA" id="ARBA00023141"/>
    </source>
</evidence>
<evidence type="ECO:0000256" key="6">
    <source>
        <dbReference type="ARBA" id="ARBA00022822"/>
    </source>
</evidence>
<dbReference type="InterPro" id="IPR013785">
    <property type="entry name" value="Aldolase_TIM"/>
</dbReference>
<dbReference type="OrthoDB" id="9786954at2"/>
<sequence length="205" mass="22856">MTRVKLCGLKRLCDIDWANEFRPDYVGFVFAGKKRRVTDEQAAALRSHLLSDIPAVGVFVDEPQEHILRLLEAGTIQVVQLHGSEEEAYIKALRQQTKAPLIKAFSLESEADAKAANASSVTYVLVDHGSGGSGQAFDWDLLRFLERPYFLAGGLSPENIKQALAYRPFAVDVSSGIETNGYKDYDKIKRFMACLRGAMVEEEQR</sequence>
<evidence type="ECO:0000256" key="4">
    <source>
        <dbReference type="ARBA" id="ARBA00022272"/>
    </source>
</evidence>
<comment type="caution">
    <text evidence="12">The sequence shown here is derived from an EMBL/GenBank/DDBJ whole genome shotgun (WGS) entry which is preliminary data.</text>
</comment>
<evidence type="ECO:0000256" key="5">
    <source>
        <dbReference type="ARBA" id="ARBA00022605"/>
    </source>
</evidence>
<dbReference type="CDD" id="cd00405">
    <property type="entry name" value="PRAI"/>
    <property type="match status" value="1"/>
</dbReference>
<dbReference type="InterPro" id="IPR001240">
    <property type="entry name" value="PRAI_dom"/>
</dbReference>
<dbReference type="EC" id="5.3.1.24" evidence="3 9"/>
<dbReference type="HAMAP" id="MF_00135">
    <property type="entry name" value="PRAI"/>
    <property type="match status" value="1"/>
</dbReference>
<dbReference type="PANTHER" id="PTHR42894">
    <property type="entry name" value="N-(5'-PHOSPHORIBOSYL)ANTHRANILATE ISOMERASE"/>
    <property type="match status" value="1"/>
</dbReference>
<dbReference type="InterPro" id="IPR044643">
    <property type="entry name" value="TrpF_fam"/>
</dbReference>
<evidence type="ECO:0000256" key="3">
    <source>
        <dbReference type="ARBA" id="ARBA00012572"/>
    </source>
</evidence>
<proteinExistence type="inferred from homology"/>
<dbReference type="GO" id="GO:0004640">
    <property type="term" value="F:phosphoribosylanthranilate isomerase activity"/>
    <property type="evidence" value="ECO:0007669"/>
    <property type="project" value="UniProtKB-UniRule"/>
</dbReference>
<dbReference type="PANTHER" id="PTHR42894:SF1">
    <property type="entry name" value="N-(5'-PHOSPHORIBOSYL)ANTHRANILATE ISOMERASE"/>
    <property type="match status" value="1"/>
</dbReference>
<reference evidence="11 14" key="2">
    <citation type="submission" date="2024-10" db="EMBL/GenBank/DDBJ databases">
        <authorList>
            <person name="Sang B.-I."/>
            <person name="Prabhaharan D."/>
        </authorList>
    </citation>
    <scope>NUCLEOTIDE SEQUENCE [LARGE SCALE GENOMIC DNA]</scope>
    <source>
        <strain evidence="11 14">MH</strain>
    </source>
</reference>
<gene>
    <name evidence="9" type="primary">trpF</name>
    <name evidence="11" type="ORF">ACGTZG_02800</name>
    <name evidence="12" type="ORF">HF872_11195</name>
</gene>
<keyword evidence="6 9" id="KW-0822">Tryptophan biosynthesis</keyword>
<organism evidence="12 13">
    <name type="scientific">Megasphaera hexanoica</name>
    <dbReference type="NCBI Taxonomy" id="1675036"/>
    <lineage>
        <taxon>Bacteria</taxon>
        <taxon>Bacillati</taxon>
        <taxon>Bacillota</taxon>
        <taxon>Negativicutes</taxon>
        <taxon>Veillonellales</taxon>
        <taxon>Veillonellaceae</taxon>
        <taxon>Megasphaera</taxon>
    </lineage>
</organism>
<dbReference type="InterPro" id="IPR011060">
    <property type="entry name" value="RibuloseP-bd_barrel"/>
</dbReference>
<name>A0A848BTX9_9FIRM</name>
<evidence type="ECO:0000313" key="14">
    <source>
        <dbReference type="Proteomes" id="UP001605989"/>
    </source>
</evidence>
<dbReference type="Gene3D" id="3.20.20.70">
    <property type="entry name" value="Aldolase class I"/>
    <property type="match status" value="1"/>
</dbReference>